<dbReference type="PANTHER" id="PTHR12801">
    <property type="entry name" value="RNA EXONUCLEASE REXO1 / RECO3 FAMILY MEMBER-RELATED"/>
    <property type="match status" value="1"/>
</dbReference>
<feature type="non-terminal residue" evidence="4">
    <location>
        <position position="64"/>
    </location>
</feature>
<comment type="caution">
    <text evidence="4">The sequence shown here is derived from an EMBL/GenBank/DDBJ whole genome shotgun (WGS) entry which is preliminary data.</text>
</comment>
<dbReference type="EMBL" id="NDHI03003769">
    <property type="protein sequence ID" value="PNJ03232.1"/>
    <property type="molecule type" value="Genomic_DNA"/>
</dbReference>
<keyword evidence="2" id="KW-0378">Hydrolase</keyword>
<dbReference type="GO" id="GO:0005634">
    <property type="term" value="C:nucleus"/>
    <property type="evidence" value="ECO:0007669"/>
    <property type="project" value="TreeGrafter"/>
</dbReference>
<accession>A0A2J8R3Y8</accession>
<dbReference type="AlphaFoldDB" id="A0A2J8R3Y8"/>
<evidence type="ECO:0000259" key="3">
    <source>
        <dbReference type="Pfam" id="PF15870"/>
    </source>
</evidence>
<reference evidence="4" key="1">
    <citation type="submission" date="2017-12" db="EMBL/GenBank/DDBJ databases">
        <title>High-resolution comparative analysis of great ape genomes.</title>
        <authorList>
            <person name="Pollen A."/>
            <person name="Hastie A."/>
            <person name="Hormozdiari F."/>
            <person name="Dougherty M."/>
            <person name="Liu R."/>
            <person name="Chaisson M."/>
            <person name="Hoppe E."/>
            <person name="Hill C."/>
            <person name="Pang A."/>
            <person name="Hillier L."/>
            <person name="Baker C."/>
            <person name="Armstrong J."/>
            <person name="Shendure J."/>
            <person name="Paten B."/>
            <person name="Wilson R."/>
            <person name="Chao H."/>
            <person name="Schneider V."/>
            <person name="Ventura M."/>
            <person name="Kronenberg Z."/>
            <person name="Murali S."/>
            <person name="Gordon D."/>
            <person name="Cantsilieris S."/>
            <person name="Munson K."/>
            <person name="Nelson B."/>
            <person name="Raja A."/>
            <person name="Underwood J."/>
            <person name="Diekhans M."/>
            <person name="Fiddes I."/>
            <person name="Haussler D."/>
            <person name="Eichler E."/>
        </authorList>
    </citation>
    <scope>NUCLEOTIDE SEQUENCE [LARGE SCALE GENOMIC DNA]</scope>
    <source>
        <strain evidence="4">Susie</strain>
    </source>
</reference>
<dbReference type="Pfam" id="PF15870">
    <property type="entry name" value="EloA-BP1"/>
    <property type="match status" value="1"/>
</dbReference>
<evidence type="ECO:0000313" key="4">
    <source>
        <dbReference type="EMBL" id="PNJ03232.1"/>
    </source>
</evidence>
<evidence type="ECO:0000256" key="1">
    <source>
        <dbReference type="ARBA" id="ARBA00022722"/>
    </source>
</evidence>
<gene>
    <name evidence="4" type="ORF">CR201_G0054293</name>
</gene>
<protein>
    <submittedName>
        <fullName evidence="4">REXO1 isoform 4</fullName>
    </submittedName>
</protein>
<sequence length="64" mass="7338">TTTITPKRIAHSPSLQSLKKPIIPKEFGGKVPTVIRQRYLNLFIEECLKFCTSNQEAIEKPQLR</sequence>
<feature type="non-terminal residue" evidence="4">
    <location>
        <position position="1"/>
    </location>
</feature>
<evidence type="ECO:0000256" key="2">
    <source>
        <dbReference type="ARBA" id="ARBA00022801"/>
    </source>
</evidence>
<name>A0A2J8R3Y8_PONAB</name>
<dbReference type="InterPro" id="IPR047021">
    <property type="entry name" value="REXO1/3/4-like"/>
</dbReference>
<dbReference type="InterPro" id="IPR031736">
    <property type="entry name" value="REXO1-like_dom"/>
</dbReference>
<dbReference type="PANTHER" id="PTHR12801:SF62">
    <property type="entry name" value="RNA EXONUCLEASE 1 HOMOLOG"/>
    <property type="match status" value="1"/>
</dbReference>
<feature type="domain" description="RNA exonuclease 1 homolog-like" evidence="3">
    <location>
        <begin position="20"/>
        <end position="61"/>
    </location>
</feature>
<proteinExistence type="predicted"/>
<dbReference type="GO" id="GO:0004527">
    <property type="term" value="F:exonuclease activity"/>
    <property type="evidence" value="ECO:0007669"/>
    <property type="project" value="InterPro"/>
</dbReference>
<keyword evidence="1" id="KW-0540">Nuclease</keyword>
<organism evidence="4">
    <name type="scientific">Pongo abelii</name>
    <name type="common">Sumatran orangutan</name>
    <name type="synonym">Pongo pygmaeus abelii</name>
    <dbReference type="NCBI Taxonomy" id="9601"/>
    <lineage>
        <taxon>Eukaryota</taxon>
        <taxon>Metazoa</taxon>
        <taxon>Chordata</taxon>
        <taxon>Craniata</taxon>
        <taxon>Vertebrata</taxon>
        <taxon>Euteleostomi</taxon>
        <taxon>Mammalia</taxon>
        <taxon>Eutheria</taxon>
        <taxon>Euarchontoglires</taxon>
        <taxon>Primates</taxon>
        <taxon>Haplorrhini</taxon>
        <taxon>Catarrhini</taxon>
        <taxon>Hominidae</taxon>
        <taxon>Pongo</taxon>
    </lineage>
</organism>